<organism evidence="3 4">
    <name type="scientific">Pseudomonas entomophila</name>
    <dbReference type="NCBI Taxonomy" id="312306"/>
    <lineage>
        <taxon>Bacteria</taxon>
        <taxon>Pseudomonadati</taxon>
        <taxon>Pseudomonadota</taxon>
        <taxon>Gammaproteobacteria</taxon>
        <taxon>Pseudomonadales</taxon>
        <taxon>Pseudomonadaceae</taxon>
        <taxon>Pseudomonas</taxon>
    </lineage>
</organism>
<feature type="compositionally biased region" description="Basic and acidic residues" evidence="1">
    <location>
        <begin position="405"/>
        <end position="417"/>
    </location>
</feature>
<keyword evidence="4" id="KW-1185">Reference proteome</keyword>
<feature type="chain" id="PRO_5046841758" evidence="2">
    <location>
        <begin position="26"/>
        <end position="417"/>
    </location>
</feature>
<evidence type="ECO:0000313" key="3">
    <source>
        <dbReference type="EMBL" id="WMW03553.1"/>
    </source>
</evidence>
<dbReference type="Pfam" id="PF10783">
    <property type="entry name" value="DUF2599"/>
    <property type="match status" value="1"/>
</dbReference>
<sequence length="417" mass="47385">MTKRFDTLLPCLLAPWLLQPLVASAETCAETLKTVETLYNNNVNRCDSGPASNCSGLLIRGTHRAPKGEYHVWNPSPTAQKLGTFAASWMRADGISYEDPGMRTHNGYLIAPFDLVKKPENPVHVYCAFPNDAWTDYRDDQGCGDNKNTTSTQEPVCQSMKPPISNSQAWLALFNKYEKDKKQDQRQCGFNMRGRSAEDNEKRAAAFQQFIEARRVINTRQFETQTELRLGNPKTDELPILAFFYSDARGLEDAKKNAADYKAKTGKERNIVKIDFPKAPDGKATFSCTSTAPTPPAKQYCDKYIQSSTWEQRDDPKLGPKTWTLEVVPTACGREIQDDETDRMFAELYNKHKDDEQWRQYSVNGGSLRRQLVCHLAATFDGQPVRKKPKWNLEPARPYVSQQEALDKKCNPYTEKK</sequence>
<feature type="signal peptide" evidence="2">
    <location>
        <begin position="1"/>
        <end position="25"/>
    </location>
</feature>
<feature type="region of interest" description="Disordered" evidence="1">
    <location>
        <begin position="394"/>
        <end position="417"/>
    </location>
</feature>
<evidence type="ECO:0000313" key="4">
    <source>
        <dbReference type="Proteomes" id="UP001183127"/>
    </source>
</evidence>
<reference evidence="3 4" key="1">
    <citation type="submission" date="2023-08" db="EMBL/GenBank/DDBJ databases">
        <title>Complete Genome Sequence of Pseudomonas entomophila TVIN A01.</title>
        <authorList>
            <person name="Shelke T."/>
            <person name="Mahar N.S."/>
            <person name="Gupta I."/>
            <person name="Gupta V."/>
        </authorList>
    </citation>
    <scope>NUCLEOTIDE SEQUENCE [LARGE SCALE GENOMIC DNA]</scope>
    <source>
        <strain evidence="3 4">TVIN-A01</strain>
    </source>
</reference>
<dbReference type="Proteomes" id="UP001183127">
    <property type="component" value="Chromosome"/>
</dbReference>
<evidence type="ECO:0000256" key="2">
    <source>
        <dbReference type="SAM" id="SignalP"/>
    </source>
</evidence>
<dbReference type="InterPro" id="IPR019719">
    <property type="entry name" value="DUF2599"/>
</dbReference>
<name>A0ABY9QHN8_9PSED</name>
<dbReference type="EMBL" id="CP132921">
    <property type="protein sequence ID" value="WMW03553.1"/>
    <property type="molecule type" value="Genomic_DNA"/>
</dbReference>
<dbReference type="RefSeq" id="WP_011534098.1">
    <property type="nucleotide sequence ID" value="NZ_CP132921.1"/>
</dbReference>
<dbReference type="GeneID" id="32806057"/>
<accession>A0ABY9QHN8</accession>
<protein>
    <submittedName>
        <fullName evidence="3">DUF2599 domain-containing protein</fullName>
    </submittedName>
</protein>
<gene>
    <name evidence="3" type="ORF">RAH46_14480</name>
</gene>
<keyword evidence="2" id="KW-0732">Signal</keyword>
<proteinExistence type="predicted"/>
<evidence type="ECO:0000256" key="1">
    <source>
        <dbReference type="SAM" id="MobiDB-lite"/>
    </source>
</evidence>